<evidence type="ECO:0000256" key="3">
    <source>
        <dbReference type="ARBA" id="ARBA00022475"/>
    </source>
</evidence>
<dbReference type="PANTHER" id="PTHR10590">
    <property type="entry name" value="SODIUM/NUCLEOSIDE COTRANSPORTER"/>
    <property type="match status" value="1"/>
</dbReference>
<feature type="domain" description="Concentrative nucleoside transporter N-terminal" evidence="8">
    <location>
        <begin position="8"/>
        <end position="80"/>
    </location>
</feature>
<evidence type="ECO:0000256" key="7">
    <source>
        <dbReference type="SAM" id="Phobius"/>
    </source>
</evidence>
<dbReference type="AlphaFoldDB" id="A0A176Z5W5"/>
<sequence>MLRLQSALGIFALLLIAWALGENRRAVSLRQAAIGLVVTLVTAVVLLKLPVVAHAFGAINDAVGAISSASRAGSSFVFGYIGGGPPPFDVKVPGADFILAFQALPIVLVMSVLTTLLFYWRVLPPIVRGMAWLLERTLGVGGAVGLSTAANIFLGMVEAPLFVRPYLAQMTRSELFLVMTGGMAGIAGTVLVLYATLLAPLIPDAAAHFVIASVLGAPAAILVSLIMVPETSDKRTGGALEDPEMEVSSTMDAIVKGTSAGLELLLNIVAMLLVLVALVYLVNAILGLLPNIGGAAISLQRLLGLVMAPVCWLMGLPWDQAVTAGSLMGTKTVLNELIAYVDLSKLSPDALDARSRLIMLYAMCGFANFASLGIMIGGLGVMAPKRRDEINALGLKSIVSGTLTTCLMGAIVGVLS</sequence>
<feature type="domain" description="Concentrative nucleoside transporter C-terminal" evidence="9">
    <location>
        <begin position="208"/>
        <end position="413"/>
    </location>
</feature>
<evidence type="ECO:0000259" key="9">
    <source>
        <dbReference type="Pfam" id="PF07662"/>
    </source>
</evidence>
<feature type="transmembrane region" description="Helical" evidence="7">
    <location>
        <begin position="360"/>
        <end position="381"/>
    </location>
</feature>
<evidence type="ECO:0000256" key="4">
    <source>
        <dbReference type="ARBA" id="ARBA00022692"/>
    </source>
</evidence>
<dbReference type="GO" id="GO:0005886">
    <property type="term" value="C:plasma membrane"/>
    <property type="evidence" value="ECO:0007669"/>
    <property type="project" value="UniProtKB-SubCell"/>
</dbReference>
<keyword evidence="12" id="KW-1185">Reference proteome</keyword>
<name>A0A176Z5W5_9BRAD</name>
<dbReference type="InterPro" id="IPR011657">
    <property type="entry name" value="CNT_C_dom"/>
</dbReference>
<evidence type="ECO:0000313" key="11">
    <source>
        <dbReference type="EMBL" id="OAF15777.1"/>
    </source>
</evidence>
<dbReference type="Pfam" id="PF07662">
    <property type="entry name" value="Nucleos_tra2_C"/>
    <property type="match status" value="1"/>
</dbReference>
<feature type="transmembrane region" description="Helical" evidence="7">
    <location>
        <begin position="97"/>
        <end position="120"/>
    </location>
</feature>
<gene>
    <name evidence="11" type="ORF">AXW67_15220</name>
</gene>
<feature type="transmembrane region" description="Helical" evidence="7">
    <location>
        <begin position="205"/>
        <end position="228"/>
    </location>
</feature>
<dbReference type="Pfam" id="PF07670">
    <property type="entry name" value="Gate"/>
    <property type="match status" value="1"/>
</dbReference>
<keyword evidence="5 7" id="KW-1133">Transmembrane helix</keyword>
<dbReference type="GO" id="GO:0005337">
    <property type="term" value="F:nucleoside transmembrane transporter activity"/>
    <property type="evidence" value="ECO:0007669"/>
    <property type="project" value="InterPro"/>
</dbReference>
<dbReference type="RefSeq" id="WP_063679356.1">
    <property type="nucleotide sequence ID" value="NZ_LSEF01000061.1"/>
</dbReference>
<feature type="transmembrane region" description="Helical" evidence="7">
    <location>
        <begin position="292"/>
        <end position="314"/>
    </location>
</feature>
<feature type="domain" description="Nucleoside transporter/FeoB GTPase Gate" evidence="10">
    <location>
        <begin position="101"/>
        <end position="200"/>
    </location>
</feature>
<evidence type="ECO:0000256" key="1">
    <source>
        <dbReference type="ARBA" id="ARBA00004651"/>
    </source>
</evidence>
<reference evidence="11 12" key="1">
    <citation type="submission" date="2016-02" db="EMBL/GenBank/DDBJ databases">
        <title>Draft genome sequence of the strain BR 10247T Bradyrhizobium neotropicale isolated from nodules of Centrolobium paraense.</title>
        <authorList>
            <person name="Simoes-Araujo J.L."/>
            <person name="Barauna A.C."/>
            <person name="Silva K."/>
            <person name="Zilli J.E."/>
        </authorList>
    </citation>
    <scope>NUCLEOTIDE SEQUENCE [LARGE SCALE GENOMIC DNA]</scope>
    <source>
        <strain evidence="11 12">BR 10247</strain>
    </source>
</reference>
<feature type="transmembrane region" description="Helical" evidence="7">
    <location>
        <begin position="175"/>
        <end position="199"/>
    </location>
</feature>
<evidence type="ECO:0000259" key="10">
    <source>
        <dbReference type="Pfam" id="PF07670"/>
    </source>
</evidence>
<keyword evidence="4 7" id="KW-0812">Transmembrane</keyword>
<dbReference type="InterPro" id="IPR002668">
    <property type="entry name" value="CNT_N_dom"/>
</dbReference>
<dbReference type="Pfam" id="PF01773">
    <property type="entry name" value="Nucleos_tra2_N"/>
    <property type="match status" value="1"/>
</dbReference>
<evidence type="ECO:0000256" key="5">
    <source>
        <dbReference type="ARBA" id="ARBA00022989"/>
    </source>
</evidence>
<accession>A0A176Z5W5</accession>
<evidence type="ECO:0000256" key="2">
    <source>
        <dbReference type="ARBA" id="ARBA00009033"/>
    </source>
</evidence>
<feature type="transmembrane region" description="Helical" evidence="7">
    <location>
        <begin position="264"/>
        <end position="286"/>
    </location>
</feature>
<protein>
    <submittedName>
        <fullName evidence="11">Nucleoside:proton symporter</fullName>
    </submittedName>
</protein>
<evidence type="ECO:0000259" key="8">
    <source>
        <dbReference type="Pfam" id="PF01773"/>
    </source>
</evidence>
<feature type="transmembrane region" description="Helical" evidence="7">
    <location>
        <begin position="140"/>
        <end position="163"/>
    </location>
</feature>
<comment type="similarity">
    <text evidence="2">Belongs to the concentrative nucleoside transporter (CNT) (TC 2.A.41) family.</text>
</comment>
<keyword evidence="3" id="KW-1003">Cell membrane</keyword>
<feature type="transmembrane region" description="Helical" evidence="7">
    <location>
        <begin position="393"/>
        <end position="415"/>
    </location>
</feature>
<dbReference type="EMBL" id="LSEF01000061">
    <property type="protein sequence ID" value="OAF15777.1"/>
    <property type="molecule type" value="Genomic_DNA"/>
</dbReference>
<proteinExistence type="inferred from homology"/>
<dbReference type="InterPro" id="IPR011642">
    <property type="entry name" value="Gate_dom"/>
</dbReference>
<comment type="caution">
    <text evidence="11">The sequence shown here is derived from an EMBL/GenBank/DDBJ whole genome shotgun (WGS) entry which is preliminary data.</text>
</comment>
<feature type="transmembrane region" description="Helical" evidence="7">
    <location>
        <begin position="29"/>
        <end position="47"/>
    </location>
</feature>
<dbReference type="GO" id="GO:0015293">
    <property type="term" value="F:symporter activity"/>
    <property type="evidence" value="ECO:0007669"/>
    <property type="project" value="TreeGrafter"/>
</dbReference>
<evidence type="ECO:0000313" key="12">
    <source>
        <dbReference type="Proteomes" id="UP000077173"/>
    </source>
</evidence>
<comment type="subcellular location">
    <subcellularLocation>
        <location evidence="1">Cell membrane</location>
        <topology evidence="1">Multi-pass membrane protein</topology>
    </subcellularLocation>
</comment>
<keyword evidence="6 7" id="KW-0472">Membrane</keyword>
<dbReference type="InterPro" id="IPR008276">
    <property type="entry name" value="C_nuclsd_transpt"/>
</dbReference>
<evidence type="ECO:0000256" key="6">
    <source>
        <dbReference type="ARBA" id="ARBA00023136"/>
    </source>
</evidence>
<dbReference type="Proteomes" id="UP000077173">
    <property type="component" value="Unassembled WGS sequence"/>
</dbReference>
<dbReference type="PANTHER" id="PTHR10590:SF4">
    <property type="entry name" value="SOLUTE CARRIER FAMILY 28 MEMBER 3"/>
    <property type="match status" value="1"/>
</dbReference>
<organism evidence="11 12">
    <name type="scientific">Bradyrhizobium neotropicale</name>
    <dbReference type="NCBI Taxonomy" id="1497615"/>
    <lineage>
        <taxon>Bacteria</taxon>
        <taxon>Pseudomonadati</taxon>
        <taxon>Pseudomonadota</taxon>
        <taxon>Alphaproteobacteria</taxon>
        <taxon>Hyphomicrobiales</taxon>
        <taxon>Nitrobacteraceae</taxon>
        <taxon>Bradyrhizobium</taxon>
    </lineage>
</organism>